<organism evidence="3 4">
    <name type="scientific">Clydaea vesicula</name>
    <dbReference type="NCBI Taxonomy" id="447962"/>
    <lineage>
        <taxon>Eukaryota</taxon>
        <taxon>Fungi</taxon>
        <taxon>Fungi incertae sedis</taxon>
        <taxon>Chytridiomycota</taxon>
        <taxon>Chytridiomycota incertae sedis</taxon>
        <taxon>Chytridiomycetes</taxon>
        <taxon>Lobulomycetales</taxon>
        <taxon>Lobulomycetaceae</taxon>
        <taxon>Clydaea</taxon>
    </lineage>
</organism>
<protein>
    <submittedName>
        <fullName evidence="3">Uncharacterized protein</fullName>
    </submittedName>
</protein>
<evidence type="ECO:0000313" key="3">
    <source>
        <dbReference type="EMBL" id="KAJ3226142.1"/>
    </source>
</evidence>
<comment type="caution">
    <text evidence="3">The sequence shown here is derived from an EMBL/GenBank/DDBJ whole genome shotgun (WGS) entry which is preliminary data.</text>
</comment>
<reference evidence="3" key="1">
    <citation type="submission" date="2020-05" db="EMBL/GenBank/DDBJ databases">
        <title>Phylogenomic resolution of chytrid fungi.</title>
        <authorList>
            <person name="Stajich J.E."/>
            <person name="Amses K."/>
            <person name="Simmons R."/>
            <person name="Seto K."/>
            <person name="Myers J."/>
            <person name="Bonds A."/>
            <person name="Quandt C.A."/>
            <person name="Barry K."/>
            <person name="Liu P."/>
            <person name="Grigoriev I."/>
            <person name="Longcore J.E."/>
            <person name="James T.Y."/>
        </authorList>
    </citation>
    <scope>NUCLEOTIDE SEQUENCE</scope>
    <source>
        <strain evidence="3">JEL0476</strain>
    </source>
</reference>
<dbReference type="AlphaFoldDB" id="A0AAD5Y133"/>
<sequence>MKFFVLCLIIKLICSQCPIINWSESENVDLFEKYSTKWISQNLPSSTIAYSSYYATLKTPAQNIVFYFCNTKQPDINDVANPTYVEIGNLNSLAVTDMQALGFLERLDINLYSKLKVVSPISKVFIPCLQKLVEDKSIKETAETSDTIDLLLGSKNSLSLPEIKSIQFKENLLAFNTPLSRSEIGFLIISTLFPQVKGLETFSNISKQYNCIALAGKSVENGGMNKEPLKNVVWSEMVNGTWTSPDFEYNKVLMKDIGMNLVTLESGISNSSFSELLYKTDVIVDVTNQISGIAEFLKIALDNPDTKNKPAVTVMTGFTLKLDKLLNTEGGGSAYENTGYSRPDFMLIDFQKEIFPNWNPNYLHSIYVRNLSPGDTPIHRTSADCSQSLPTLTCPAIVVPKGLNDDSTSGNKNSETLKGGIGFATIAGIIIAILIVAGIVAGYLFRRRSNAATKNIPIENGGQGKFVKMDGGNEEIPLKTIRK</sequence>
<evidence type="ECO:0000256" key="2">
    <source>
        <dbReference type="SAM" id="SignalP"/>
    </source>
</evidence>
<dbReference type="EMBL" id="JADGJW010000043">
    <property type="protein sequence ID" value="KAJ3226142.1"/>
    <property type="molecule type" value="Genomic_DNA"/>
</dbReference>
<evidence type="ECO:0000256" key="1">
    <source>
        <dbReference type="SAM" id="Phobius"/>
    </source>
</evidence>
<keyword evidence="1" id="KW-0812">Transmembrane</keyword>
<dbReference type="Proteomes" id="UP001211065">
    <property type="component" value="Unassembled WGS sequence"/>
</dbReference>
<keyword evidence="2" id="KW-0732">Signal</keyword>
<evidence type="ECO:0000313" key="4">
    <source>
        <dbReference type="Proteomes" id="UP001211065"/>
    </source>
</evidence>
<keyword evidence="1" id="KW-0472">Membrane</keyword>
<name>A0AAD5Y133_9FUNG</name>
<gene>
    <name evidence="3" type="ORF">HK099_005495</name>
</gene>
<feature type="signal peptide" evidence="2">
    <location>
        <begin position="1"/>
        <end position="15"/>
    </location>
</feature>
<keyword evidence="1" id="KW-1133">Transmembrane helix</keyword>
<proteinExistence type="predicted"/>
<feature type="chain" id="PRO_5041918942" evidence="2">
    <location>
        <begin position="16"/>
        <end position="483"/>
    </location>
</feature>
<keyword evidence="4" id="KW-1185">Reference proteome</keyword>
<accession>A0AAD5Y133</accession>
<feature type="transmembrane region" description="Helical" evidence="1">
    <location>
        <begin position="421"/>
        <end position="445"/>
    </location>
</feature>